<organism evidence="2">
    <name type="scientific">Candidatus Kentrum eta</name>
    <dbReference type="NCBI Taxonomy" id="2126337"/>
    <lineage>
        <taxon>Bacteria</taxon>
        <taxon>Pseudomonadati</taxon>
        <taxon>Pseudomonadota</taxon>
        <taxon>Gammaproteobacteria</taxon>
        <taxon>Candidatus Kentrum</taxon>
    </lineage>
</organism>
<sequence>MISPSEIMQSKTMKILKPEKKYTFGDYFNIRNPAEEIIAELGYHYSTKPLALPRDENIEKDSLDGIVTLYYALLPKISLNSEAAKREFMIAPLLQAVLKTSDARLNMEYPVEIDDRLSGMIDYLFRSTQELIVIEAKKGDLEKGFNQLAAEMIAMDIYEGDNGMSAIYGAITIGQVWGFAILERERKIITKDAHTFRFPEDIEDIFSIIRGILK</sequence>
<dbReference type="EMBL" id="CAADFJ010000084">
    <property type="protein sequence ID" value="VFK02199.1"/>
    <property type="molecule type" value="Genomic_DNA"/>
</dbReference>
<dbReference type="EMBL" id="CAADFG010000085">
    <property type="protein sequence ID" value="VFJ95312.1"/>
    <property type="molecule type" value="Genomic_DNA"/>
</dbReference>
<gene>
    <name evidence="1" type="ORF">BECKH772A_GA0070896_100859</name>
    <name evidence="2" type="ORF">BECKH772B_GA0070898_100889</name>
    <name evidence="3" type="ORF">BECKH772C_GA0070978_100849</name>
</gene>
<evidence type="ECO:0000313" key="1">
    <source>
        <dbReference type="EMBL" id="VFJ95312.1"/>
    </source>
</evidence>
<evidence type="ECO:0000313" key="3">
    <source>
        <dbReference type="EMBL" id="VFK02199.1"/>
    </source>
</evidence>
<proteinExistence type="predicted"/>
<accession>A0A450UUG2</accession>
<dbReference type="AlphaFoldDB" id="A0A450UUG2"/>
<reference evidence="2" key="1">
    <citation type="submission" date="2019-02" db="EMBL/GenBank/DDBJ databases">
        <authorList>
            <person name="Gruber-Vodicka R. H."/>
            <person name="Seah K. B. B."/>
        </authorList>
    </citation>
    <scope>NUCLEOTIDE SEQUENCE</scope>
    <source>
        <strain evidence="3">BECK_SA2B12</strain>
        <strain evidence="1">BECK_SA2B15</strain>
        <strain evidence="2">BECK_SA2B20</strain>
    </source>
</reference>
<dbReference type="EMBL" id="CAADFI010000088">
    <property type="protein sequence ID" value="VFJ96188.1"/>
    <property type="molecule type" value="Genomic_DNA"/>
</dbReference>
<protein>
    <submittedName>
        <fullName evidence="2">Uncharacterized protein</fullName>
    </submittedName>
</protein>
<evidence type="ECO:0000313" key="2">
    <source>
        <dbReference type="EMBL" id="VFJ96188.1"/>
    </source>
</evidence>
<name>A0A450UUG2_9GAMM</name>